<proteinExistence type="inferred from homology"/>
<dbReference type="SUPFAM" id="SSF89957">
    <property type="entry name" value="MTH1187/YkoF-like"/>
    <property type="match status" value="1"/>
</dbReference>
<dbReference type="InterPro" id="IPR002767">
    <property type="entry name" value="Thiamine_BP"/>
</dbReference>
<protein>
    <submittedName>
        <fullName evidence="4">Uncharacterized protein, MTH1187 family</fullName>
    </submittedName>
</protein>
<evidence type="ECO:0000313" key="4">
    <source>
        <dbReference type="EMBL" id="VFJ52767.1"/>
    </source>
</evidence>
<reference evidence="4" key="1">
    <citation type="submission" date="2019-02" db="EMBL/GenBank/DDBJ databases">
        <authorList>
            <person name="Gruber-Vodicka R. H."/>
            <person name="Seah K. B. B."/>
        </authorList>
    </citation>
    <scope>NUCLEOTIDE SEQUENCE</scope>
    <source>
        <strain evidence="4">BECK_DK161</strain>
        <strain evidence="3">BECK_DK47</strain>
    </source>
</reference>
<evidence type="ECO:0000256" key="1">
    <source>
        <dbReference type="ARBA" id="ARBA00010272"/>
    </source>
</evidence>
<dbReference type="NCBIfam" id="TIGR00106">
    <property type="entry name" value="MTH1187 family thiamine-binding protein"/>
    <property type="match status" value="1"/>
</dbReference>
<dbReference type="AlphaFoldDB" id="A0A450SHN9"/>
<dbReference type="PANTHER" id="PTHR33777">
    <property type="entry name" value="UPF0045 PROTEIN ECM15"/>
    <property type="match status" value="1"/>
</dbReference>
<gene>
    <name evidence="3" type="ORF">BECKDK2373B_GA0170837_100210</name>
    <name evidence="4" type="ORF">BECKDK2373C_GA0170839_103727</name>
</gene>
<dbReference type="EMBL" id="CAADEX010000002">
    <property type="protein sequence ID" value="VFJ42587.1"/>
    <property type="molecule type" value="Genomic_DNA"/>
</dbReference>
<evidence type="ECO:0000259" key="2">
    <source>
        <dbReference type="Pfam" id="PF01910"/>
    </source>
</evidence>
<name>A0A450SHN9_9GAMM</name>
<dbReference type="PANTHER" id="PTHR33777:SF1">
    <property type="entry name" value="UPF0045 PROTEIN ECM15"/>
    <property type="match status" value="1"/>
</dbReference>
<accession>A0A450SHN9</accession>
<sequence length="108" mass="11908">MSVVLELSMFPLDKGESVSQYVSGVVQVIRDAGIDYQLAPMGTIIETDNLQQALALVEKAYDTLDALGCDRVYSVMKFDIRKGKSNRLEQKIRSVTDKIGPVNVAGRE</sequence>
<dbReference type="Pfam" id="PF01910">
    <property type="entry name" value="Thiamine_BP"/>
    <property type="match status" value="1"/>
</dbReference>
<dbReference type="InterPro" id="IPR051614">
    <property type="entry name" value="UPF0045_domain"/>
</dbReference>
<dbReference type="EMBL" id="CAADEY010000037">
    <property type="protein sequence ID" value="VFJ52767.1"/>
    <property type="molecule type" value="Genomic_DNA"/>
</dbReference>
<evidence type="ECO:0000313" key="3">
    <source>
        <dbReference type="EMBL" id="VFJ42587.1"/>
    </source>
</evidence>
<dbReference type="InterPro" id="IPR029756">
    <property type="entry name" value="MTH1187/YkoF-like"/>
</dbReference>
<organism evidence="4">
    <name type="scientific">Candidatus Kentrum sp. DK</name>
    <dbReference type="NCBI Taxonomy" id="2126562"/>
    <lineage>
        <taxon>Bacteria</taxon>
        <taxon>Pseudomonadati</taxon>
        <taxon>Pseudomonadota</taxon>
        <taxon>Gammaproteobacteria</taxon>
        <taxon>Candidatus Kentrum</taxon>
    </lineage>
</organism>
<dbReference type="Gene3D" id="3.30.70.930">
    <property type="match status" value="1"/>
</dbReference>
<feature type="domain" description="Thiamine-binding protein" evidence="2">
    <location>
        <begin position="6"/>
        <end position="95"/>
    </location>
</feature>
<comment type="similarity">
    <text evidence="1">Belongs to the UPF0045 family.</text>
</comment>
<dbReference type="GO" id="GO:0005829">
    <property type="term" value="C:cytosol"/>
    <property type="evidence" value="ECO:0007669"/>
    <property type="project" value="TreeGrafter"/>
</dbReference>